<evidence type="ECO:0000313" key="2">
    <source>
        <dbReference type="EMBL" id="GFS46236.1"/>
    </source>
</evidence>
<organism evidence="2 3">
    <name type="scientific">Trichonephila inaurata madagascariensis</name>
    <dbReference type="NCBI Taxonomy" id="2747483"/>
    <lineage>
        <taxon>Eukaryota</taxon>
        <taxon>Metazoa</taxon>
        <taxon>Ecdysozoa</taxon>
        <taxon>Arthropoda</taxon>
        <taxon>Chelicerata</taxon>
        <taxon>Arachnida</taxon>
        <taxon>Araneae</taxon>
        <taxon>Araneomorphae</taxon>
        <taxon>Entelegynae</taxon>
        <taxon>Araneoidea</taxon>
        <taxon>Nephilidae</taxon>
        <taxon>Trichonephila</taxon>
        <taxon>Trichonephila inaurata</taxon>
    </lineage>
</organism>
<feature type="compositionally biased region" description="Basic residues" evidence="1">
    <location>
        <begin position="67"/>
        <end position="79"/>
    </location>
</feature>
<protein>
    <submittedName>
        <fullName evidence="2">Uncharacterized protein</fullName>
    </submittedName>
</protein>
<evidence type="ECO:0000313" key="3">
    <source>
        <dbReference type="Proteomes" id="UP000886998"/>
    </source>
</evidence>
<feature type="region of interest" description="Disordered" evidence="1">
    <location>
        <begin position="41"/>
        <end position="79"/>
    </location>
</feature>
<dbReference type="Proteomes" id="UP000886998">
    <property type="component" value="Unassembled WGS sequence"/>
</dbReference>
<name>A0A8X6MDB4_9ARAC</name>
<dbReference type="AlphaFoldDB" id="A0A8X6MDB4"/>
<feature type="region of interest" description="Disordered" evidence="1">
    <location>
        <begin position="1"/>
        <end position="24"/>
    </location>
</feature>
<sequence>MAPKRANPVKVSSPSDLLSQVARREGRREEKVFVTWRDVTSSSCGGTHAGKGGVERRTKLCRVGTTKGRHTRPGNISARRKERVRVSVFLKEIFVGNTGDIRRELRSLLSHSGNTGVEAAGHHVDRSVRIVDDHESEHGFRQHHH</sequence>
<keyword evidence="3" id="KW-1185">Reference proteome</keyword>
<dbReference type="OrthoDB" id="10488101at2759"/>
<gene>
    <name evidence="2" type="ORF">TNIN_169321</name>
</gene>
<evidence type="ECO:0000256" key="1">
    <source>
        <dbReference type="SAM" id="MobiDB-lite"/>
    </source>
</evidence>
<dbReference type="EMBL" id="BMAV01025970">
    <property type="protein sequence ID" value="GFS46236.1"/>
    <property type="molecule type" value="Genomic_DNA"/>
</dbReference>
<accession>A0A8X6MDB4</accession>
<comment type="caution">
    <text evidence="2">The sequence shown here is derived from an EMBL/GenBank/DDBJ whole genome shotgun (WGS) entry which is preliminary data.</text>
</comment>
<proteinExistence type="predicted"/>
<reference evidence="2" key="1">
    <citation type="submission" date="2020-08" db="EMBL/GenBank/DDBJ databases">
        <title>Multicomponent nature underlies the extraordinary mechanical properties of spider dragline silk.</title>
        <authorList>
            <person name="Kono N."/>
            <person name="Nakamura H."/>
            <person name="Mori M."/>
            <person name="Yoshida Y."/>
            <person name="Ohtoshi R."/>
            <person name="Malay A.D."/>
            <person name="Moran D.A.P."/>
            <person name="Tomita M."/>
            <person name="Numata K."/>
            <person name="Arakawa K."/>
        </authorList>
    </citation>
    <scope>NUCLEOTIDE SEQUENCE</scope>
</reference>